<dbReference type="STRING" id="984485.A0A1E4RLF9"/>
<dbReference type="InterPro" id="IPR036873">
    <property type="entry name" value="Rhodanese-like_dom_sf"/>
</dbReference>
<sequence>MDHESIHNSNKSWSQGTQLEFLQNPFTKASSAVEARFPHNRNPSSNDQSNKEITTNDVSTPQINNALNKSSGYFDQPAGSHNNYQRSHSTIVAPTLVAPPSLSKNNTLPSIPFNHDLTVESIKKQQVKRLNQLPQQPNYHDQLQSLSPQIIKYINFQELDNLIKNTEIDPVLKLPNFLMIDIRPFADYISNHVIDSINVCLPSTLLKRSNFGLKRCINSLPDYEKLIFLNYLAMNDDNKLGKFGLPAILLYENNNNSQNLYHMCKKFIDNSFWDQESQPPIYLLDFEFNQIPQSYLESGKLEKFKIVDSISNTPSPIKPADVSSPKQNLPTRPKSSSMNEVPTLASVRQRPPLTMKNLTLQDCSTPILPNFKLPTNLTNQFKIRHNEELIEDGDFKLSQQSTFKLNYYDESMVLPNWIKNAIDTNSDIIEEFTKLEKFEKRRLNLALGNSTTTPMTSLHQQSNNMNPFFPTLDSSSSLISPGGTTIESSPSISCGLDYGHKNRYKDIFLYDHSRVKLNDFDKPQQCDYINASYLNPINNLADLLIDNHKDDYGNLTKMLKYIATQGPLDQTIGDFWKCVVNHHVPLVLSLTNEFEDGIKKCARFWESGTYKSNDNMIQVELLNEEQVKTNDEIYMIIRHFKIIMDNTIVHETLQVQLLTWPDMSSCLTPKDLVLIIALKNHLLQNIRLDNVEYPTIIHCSAGCGRTGTLCTIDSIINIIKYNSRLNDGERNIELNFNPVYSMVNNFRKQRISMVQTLRQYYLIYDTLLIYLNDKKKAWNDLTQLQIVNDFIKKN</sequence>
<dbReference type="Proteomes" id="UP000095085">
    <property type="component" value="Unassembled WGS sequence"/>
</dbReference>
<dbReference type="SUPFAM" id="SSF52821">
    <property type="entry name" value="Rhodanese/Cell cycle control phosphatase"/>
    <property type="match status" value="1"/>
</dbReference>
<feature type="compositionally biased region" description="Polar residues" evidence="3">
    <location>
        <begin position="324"/>
        <end position="340"/>
    </location>
</feature>
<dbReference type="EMBL" id="KV454540">
    <property type="protein sequence ID" value="ODV68098.1"/>
    <property type="molecule type" value="Genomic_DNA"/>
</dbReference>
<dbReference type="PROSITE" id="PS00383">
    <property type="entry name" value="TYR_PHOSPHATASE_1"/>
    <property type="match status" value="1"/>
</dbReference>
<feature type="region of interest" description="Disordered" evidence="3">
    <location>
        <begin position="315"/>
        <end position="343"/>
    </location>
</feature>
<dbReference type="Pfam" id="PF00102">
    <property type="entry name" value="Y_phosphatase"/>
    <property type="match status" value="1"/>
</dbReference>
<dbReference type="SUPFAM" id="SSF52799">
    <property type="entry name" value="(Phosphotyrosine protein) phosphatases II"/>
    <property type="match status" value="1"/>
</dbReference>
<organism evidence="7 8">
    <name type="scientific">Hyphopichia burtonii NRRL Y-1933</name>
    <dbReference type="NCBI Taxonomy" id="984485"/>
    <lineage>
        <taxon>Eukaryota</taxon>
        <taxon>Fungi</taxon>
        <taxon>Dikarya</taxon>
        <taxon>Ascomycota</taxon>
        <taxon>Saccharomycotina</taxon>
        <taxon>Pichiomycetes</taxon>
        <taxon>Debaryomycetaceae</taxon>
        <taxon>Hyphopichia</taxon>
    </lineage>
</organism>
<dbReference type="InterPro" id="IPR016130">
    <property type="entry name" value="Tyr_Pase_AS"/>
</dbReference>
<dbReference type="EC" id="3.1.3.48" evidence="2"/>
<protein>
    <recommendedName>
        <fullName evidence="2">protein-tyrosine-phosphatase</fullName>
        <ecNumber evidence="2">3.1.3.48</ecNumber>
    </recommendedName>
</protein>
<dbReference type="Gene3D" id="3.90.190.10">
    <property type="entry name" value="Protein tyrosine phosphatase superfamily"/>
    <property type="match status" value="1"/>
</dbReference>
<evidence type="ECO:0000259" key="4">
    <source>
        <dbReference type="PROSITE" id="PS50055"/>
    </source>
</evidence>
<dbReference type="RefSeq" id="XP_020077165.1">
    <property type="nucleotide sequence ID" value="XM_020218605.1"/>
</dbReference>
<dbReference type="PROSITE" id="PS50056">
    <property type="entry name" value="TYR_PHOSPHATASE_2"/>
    <property type="match status" value="1"/>
</dbReference>
<dbReference type="PROSITE" id="PS50055">
    <property type="entry name" value="TYR_PHOSPHATASE_PTP"/>
    <property type="match status" value="1"/>
</dbReference>
<dbReference type="CDD" id="cd18533">
    <property type="entry name" value="PTP_fungal"/>
    <property type="match status" value="1"/>
</dbReference>
<feature type="region of interest" description="Disordered" evidence="3">
    <location>
        <begin position="37"/>
        <end position="83"/>
    </location>
</feature>
<dbReference type="PRINTS" id="PR00700">
    <property type="entry name" value="PRTYPHPHTASE"/>
</dbReference>
<gene>
    <name evidence="7" type="ORF">HYPBUDRAFT_107998</name>
</gene>
<reference evidence="8" key="1">
    <citation type="submission" date="2016-05" db="EMBL/GenBank/DDBJ databases">
        <title>Comparative genomics of biotechnologically important yeasts.</title>
        <authorList>
            <consortium name="DOE Joint Genome Institute"/>
            <person name="Riley R."/>
            <person name="Haridas S."/>
            <person name="Wolfe K.H."/>
            <person name="Lopes M.R."/>
            <person name="Hittinger C.T."/>
            <person name="Goker M."/>
            <person name="Salamov A."/>
            <person name="Wisecaver J."/>
            <person name="Long T.M."/>
            <person name="Aerts A.L."/>
            <person name="Barry K."/>
            <person name="Choi C."/>
            <person name="Clum A."/>
            <person name="Coughlan A.Y."/>
            <person name="Deshpande S."/>
            <person name="Douglass A.P."/>
            <person name="Hanson S.J."/>
            <person name="Klenk H.-P."/>
            <person name="Labutti K."/>
            <person name="Lapidus A."/>
            <person name="Lindquist E."/>
            <person name="Lipzen A."/>
            <person name="Meier-Kolthoff J.P."/>
            <person name="Ohm R.A."/>
            <person name="Otillar R.P."/>
            <person name="Pangilinan J."/>
            <person name="Peng Y."/>
            <person name="Rokas A."/>
            <person name="Rosa C.A."/>
            <person name="Scheuner C."/>
            <person name="Sibirny A.A."/>
            <person name="Slot J.C."/>
            <person name="Stielow J.B."/>
            <person name="Sun H."/>
            <person name="Kurtzman C.P."/>
            <person name="Blackwell M."/>
            <person name="Grigoriev I.V."/>
            <person name="Jeffries T.W."/>
        </authorList>
    </citation>
    <scope>NUCLEOTIDE SEQUENCE [LARGE SCALE GENOMIC DNA]</scope>
    <source>
        <strain evidence="8">NRRL Y-1933</strain>
    </source>
</reference>
<comment type="similarity">
    <text evidence="1">Belongs to the protein-tyrosine phosphatase family. Non-receptor class subfamily.</text>
</comment>
<keyword evidence="8" id="KW-1185">Reference proteome</keyword>
<dbReference type="Gene3D" id="3.40.250.10">
    <property type="entry name" value="Rhodanese-like domain"/>
    <property type="match status" value="1"/>
</dbReference>
<evidence type="ECO:0000256" key="3">
    <source>
        <dbReference type="SAM" id="MobiDB-lite"/>
    </source>
</evidence>
<name>A0A1E4RLF9_9ASCO</name>
<evidence type="ECO:0000313" key="7">
    <source>
        <dbReference type="EMBL" id="ODV68098.1"/>
    </source>
</evidence>
<dbReference type="InterPro" id="IPR029021">
    <property type="entry name" value="Prot-tyrosine_phosphatase-like"/>
</dbReference>
<evidence type="ECO:0000259" key="6">
    <source>
        <dbReference type="PROSITE" id="PS50206"/>
    </source>
</evidence>
<evidence type="ECO:0000256" key="1">
    <source>
        <dbReference type="ARBA" id="ARBA00009649"/>
    </source>
</evidence>
<dbReference type="GeneID" id="30993155"/>
<evidence type="ECO:0000313" key="8">
    <source>
        <dbReference type="Proteomes" id="UP000095085"/>
    </source>
</evidence>
<dbReference type="PANTHER" id="PTHR19134:SF561">
    <property type="entry name" value="PROTEIN TYROSINE PHOSPHATASE 36E, ISOFORM A"/>
    <property type="match status" value="1"/>
</dbReference>
<dbReference type="InterPro" id="IPR000242">
    <property type="entry name" value="PTP_cat"/>
</dbReference>
<dbReference type="PANTHER" id="PTHR19134">
    <property type="entry name" value="RECEPTOR-TYPE TYROSINE-PROTEIN PHOSPHATASE"/>
    <property type="match status" value="1"/>
</dbReference>
<feature type="domain" description="Tyrosine-protein phosphatase" evidence="4">
    <location>
        <begin position="501"/>
        <end position="770"/>
    </location>
</feature>
<proteinExistence type="inferred from homology"/>
<dbReference type="OrthoDB" id="6058203at2759"/>
<dbReference type="GO" id="GO:0004725">
    <property type="term" value="F:protein tyrosine phosphatase activity"/>
    <property type="evidence" value="ECO:0007669"/>
    <property type="project" value="UniProtKB-EC"/>
</dbReference>
<accession>A0A1E4RLF9</accession>
<evidence type="ECO:0000259" key="5">
    <source>
        <dbReference type="PROSITE" id="PS50056"/>
    </source>
</evidence>
<dbReference type="PROSITE" id="PS50206">
    <property type="entry name" value="RHODANESE_3"/>
    <property type="match status" value="1"/>
</dbReference>
<feature type="domain" description="Rhodanese" evidence="6">
    <location>
        <begin position="173"/>
        <end position="208"/>
    </location>
</feature>
<feature type="compositionally biased region" description="Polar residues" evidence="3">
    <location>
        <begin position="41"/>
        <end position="83"/>
    </location>
</feature>
<feature type="domain" description="Tyrosine specific protein phosphatases" evidence="5">
    <location>
        <begin position="680"/>
        <end position="761"/>
    </location>
</feature>
<dbReference type="InterPro" id="IPR000387">
    <property type="entry name" value="Tyr_Pase_dom"/>
</dbReference>
<dbReference type="InterPro" id="IPR001763">
    <property type="entry name" value="Rhodanese-like_dom"/>
</dbReference>
<dbReference type="SMART" id="SM00404">
    <property type="entry name" value="PTPc_motif"/>
    <property type="match status" value="1"/>
</dbReference>
<dbReference type="InterPro" id="IPR003595">
    <property type="entry name" value="Tyr_Pase_cat"/>
</dbReference>
<dbReference type="SMART" id="SM00194">
    <property type="entry name" value="PTPc"/>
    <property type="match status" value="1"/>
</dbReference>
<evidence type="ECO:0000256" key="2">
    <source>
        <dbReference type="ARBA" id="ARBA00013064"/>
    </source>
</evidence>
<dbReference type="InterPro" id="IPR050348">
    <property type="entry name" value="Protein-Tyr_Phosphatase"/>
</dbReference>
<dbReference type="AlphaFoldDB" id="A0A1E4RLF9"/>